<keyword evidence="2" id="KW-0732">Signal</keyword>
<dbReference type="InterPro" id="IPR015168">
    <property type="entry name" value="SsuA/THI5"/>
</dbReference>
<dbReference type="Gene3D" id="3.40.190.10">
    <property type="entry name" value="Periplasmic binding protein-like II"/>
    <property type="match status" value="2"/>
</dbReference>
<feature type="region of interest" description="Disordered" evidence="1">
    <location>
        <begin position="24"/>
        <end position="58"/>
    </location>
</feature>
<gene>
    <name evidence="4" type="ORF">ACFPPD_04710</name>
</gene>
<evidence type="ECO:0000313" key="5">
    <source>
        <dbReference type="Proteomes" id="UP001596105"/>
    </source>
</evidence>
<evidence type="ECO:0000256" key="2">
    <source>
        <dbReference type="SAM" id="SignalP"/>
    </source>
</evidence>
<organism evidence="4 5">
    <name type="scientific">Cohnella suwonensis</name>
    <dbReference type="NCBI Taxonomy" id="696072"/>
    <lineage>
        <taxon>Bacteria</taxon>
        <taxon>Bacillati</taxon>
        <taxon>Bacillota</taxon>
        <taxon>Bacilli</taxon>
        <taxon>Bacillales</taxon>
        <taxon>Paenibacillaceae</taxon>
        <taxon>Cohnella</taxon>
    </lineage>
</organism>
<feature type="chain" id="PRO_5045417616" evidence="2">
    <location>
        <begin position="21"/>
        <end position="354"/>
    </location>
</feature>
<dbReference type="PANTHER" id="PTHR31528:SF3">
    <property type="entry name" value="THIAMINE BIOSYNTHESIS PROTEIN HI_0357-RELATED"/>
    <property type="match status" value="1"/>
</dbReference>
<feature type="compositionally biased region" description="Low complexity" evidence="1">
    <location>
        <begin position="29"/>
        <end position="54"/>
    </location>
</feature>
<feature type="domain" description="SsuA/THI5-like" evidence="3">
    <location>
        <begin position="73"/>
        <end position="275"/>
    </location>
</feature>
<feature type="signal peptide" evidence="2">
    <location>
        <begin position="1"/>
        <end position="20"/>
    </location>
</feature>
<protein>
    <submittedName>
        <fullName evidence="4">ABC transporter substrate-binding protein</fullName>
    </submittedName>
</protein>
<accession>A0ABW0LRT0</accession>
<name>A0ABW0LRT0_9BACL</name>
<reference evidence="5" key="1">
    <citation type="journal article" date="2019" name="Int. J. Syst. Evol. Microbiol.">
        <title>The Global Catalogue of Microorganisms (GCM) 10K type strain sequencing project: providing services to taxonomists for standard genome sequencing and annotation.</title>
        <authorList>
            <consortium name="The Broad Institute Genomics Platform"/>
            <consortium name="The Broad Institute Genome Sequencing Center for Infectious Disease"/>
            <person name="Wu L."/>
            <person name="Ma J."/>
        </authorList>
    </citation>
    <scope>NUCLEOTIDE SEQUENCE [LARGE SCALE GENOMIC DNA]</scope>
    <source>
        <strain evidence="5">CCUG 57113</strain>
    </source>
</reference>
<dbReference type="PROSITE" id="PS51257">
    <property type="entry name" value="PROKAR_LIPOPROTEIN"/>
    <property type="match status" value="1"/>
</dbReference>
<dbReference type="EMBL" id="JBHSMH010000005">
    <property type="protein sequence ID" value="MFC5468011.1"/>
    <property type="molecule type" value="Genomic_DNA"/>
</dbReference>
<evidence type="ECO:0000313" key="4">
    <source>
        <dbReference type="EMBL" id="MFC5468011.1"/>
    </source>
</evidence>
<evidence type="ECO:0000256" key="1">
    <source>
        <dbReference type="SAM" id="MobiDB-lite"/>
    </source>
</evidence>
<dbReference type="SUPFAM" id="SSF53850">
    <property type="entry name" value="Periplasmic binding protein-like II"/>
    <property type="match status" value="1"/>
</dbReference>
<dbReference type="InterPro" id="IPR027939">
    <property type="entry name" value="NMT1/THI5"/>
</dbReference>
<dbReference type="PANTHER" id="PTHR31528">
    <property type="entry name" value="4-AMINO-5-HYDROXYMETHYL-2-METHYLPYRIMIDINE PHOSPHATE SYNTHASE THI11-RELATED"/>
    <property type="match status" value="1"/>
</dbReference>
<dbReference type="RefSeq" id="WP_209743611.1">
    <property type="nucleotide sequence ID" value="NZ_JBHSMH010000005.1"/>
</dbReference>
<proteinExistence type="predicted"/>
<dbReference type="Pfam" id="PF09084">
    <property type="entry name" value="NMT1"/>
    <property type="match status" value="1"/>
</dbReference>
<sequence length="354" mass="38956">MRKWISLLGLIVVMVMVATACGSNDTNNSASSEPASSAPASSAPASSAPSASASGDADKPLTKVTQIVGWFPQPEHGGQYAALMKDFYKEAGLDMTIEPGGPQINPVQLLTSGKVQFAMSKADDLLIARAEGVPVVALAGIFQKTPQALMYHKEEPVRDFSELNGRKVYTQAGIAYWEYIKKRYKLDDVEEMVYNGQMANFTADSKAVTQVYGTNEPFYVQQEGVEVGLMWVADSGYAPYDNVLITTESYLKDHPDIVKAYVQASIKGWDYYKDQFEEVNPFIKEQNPDLNAEAMTYASNTMKELVYGGDAAANGTGYMSLERWETLKQQMTELGLLKEDLDLSKAFTTEFLPK</sequence>
<evidence type="ECO:0000259" key="3">
    <source>
        <dbReference type="Pfam" id="PF09084"/>
    </source>
</evidence>
<dbReference type="Proteomes" id="UP001596105">
    <property type="component" value="Unassembled WGS sequence"/>
</dbReference>
<comment type="caution">
    <text evidence="4">The sequence shown here is derived from an EMBL/GenBank/DDBJ whole genome shotgun (WGS) entry which is preliminary data.</text>
</comment>
<keyword evidence="5" id="KW-1185">Reference proteome</keyword>